<comment type="function">
    <text evidence="1">Subunit of the oligosaccharyl transferase (OST) complex that catalyzes the initial transfer of a defined glycan (Glc(3)Man(9)GlcNAc(2) in eukaryotes) from the lipid carrier dolichol-pyrophosphate to an asparagine residue within an Asn-X-Ser/Thr consensus motif in nascent polypeptide chains, the first step in protein N-glycosylation. N-glycosylation occurs cotranslationally and the complex associates with the Sec61 complex at the channel-forming translocon complex that mediates protein translocation across the endoplasmic reticulum (ER).</text>
</comment>
<gene>
    <name evidence="3" type="ORF">OPV22_008992</name>
</gene>
<dbReference type="Proteomes" id="UP001222027">
    <property type="component" value="Unassembled WGS sequence"/>
</dbReference>
<feature type="domain" description="OST48 N-terminal" evidence="2">
    <location>
        <begin position="37"/>
        <end position="249"/>
    </location>
</feature>
<dbReference type="PANTHER" id="PTHR10830">
    <property type="entry name" value="DOLICHYL-DIPHOSPHOOLIGOSACCHARIDE--PROTEIN GLYCOSYLTRANSFERASE 48 KDA SUBUNIT"/>
    <property type="match status" value="1"/>
</dbReference>
<reference evidence="3 4" key="1">
    <citation type="submission" date="2022-12" db="EMBL/GenBank/DDBJ databases">
        <title>Chromosome-scale assembly of the Ensete ventricosum genome.</title>
        <authorList>
            <person name="Dussert Y."/>
            <person name="Stocks J."/>
            <person name="Wendawek A."/>
            <person name="Woldeyes F."/>
            <person name="Nichols R.A."/>
            <person name="Borrell J.S."/>
        </authorList>
    </citation>
    <scope>NUCLEOTIDE SEQUENCE [LARGE SCALE GENOMIC DNA]</scope>
    <source>
        <strain evidence="4">cv. Maze</strain>
        <tissue evidence="3">Seeds</tissue>
    </source>
</reference>
<dbReference type="InterPro" id="IPR055457">
    <property type="entry name" value="OST48_N"/>
</dbReference>
<dbReference type="InterPro" id="IPR005013">
    <property type="entry name" value="DDOST_48_kDa_subunit"/>
</dbReference>
<comment type="subunit">
    <text evidence="1">Component of the oligosaccharyltransferase (OST) complex.</text>
</comment>
<dbReference type="GO" id="GO:0018279">
    <property type="term" value="P:protein N-linked glycosylation via asparagine"/>
    <property type="evidence" value="ECO:0007669"/>
    <property type="project" value="UniProtKB-UniRule"/>
</dbReference>
<dbReference type="EMBL" id="JAQQAF010000003">
    <property type="protein sequence ID" value="KAJ8498440.1"/>
    <property type="molecule type" value="Genomic_DNA"/>
</dbReference>
<evidence type="ECO:0000313" key="4">
    <source>
        <dbReference type="Proteomes" id="UP001222027"/>
    </source>
</evidence>
<evidence type="ECO:0000259" key="2">
    <source>
        <dbReference type="Pfam" id="PF03345"/>
    </source>
</evidence>
<evidence type="ECO:0000313" key="3">
    <source>
        <dbReference type="EMBL" id="KAJ8498440.1"/>
    </source>
</evidence>
<proteinExistence type="inferred from homology"/>
<comment type="pathway">
    <text evidence="1">Protein modification; protein glycosylation.</text>
</comment>
<organism evidence="3 4">
    <name type="scientific">Ensete ventricosum</name>
    <name type="common">Abyssinian banana</name>
    <name type="synonym">Musa ensete</name>
    <dbReference type="NCBI Taxonomy" id="4639"/>
    <lineage>
        <taxon>Eukaryota</taxon>
        <taxon>Viridiplantae</taxon>
        <taxon>Streptophyta</taxon>
        <taxon>Embryophyta</taxon>
        <taxon>Tracheophyta</taxon>
        <taxon>Spermatophyta</taxon>
        <taxon>Magnoliopsida</taxon>
        <taxon>Liliopsida</taxon>
        <taxon>Zingiberales</taxon>
        <taxon>Musaceae</taxon>
        <taxon>Ensete</taxon>
    </lineage>
</organism>
<keyword evidence="1" id="KW-0256">Endoplasmic reticulum</keyword>
<dbReference type="Pfam" id="PF03345">
    <property type="entry name" value="OST48_N"/>
    <property type="match status" value="1"/>
</dbReference>
<comment type="similarity">
    <text evidence="1">Belongs to the DDOST 48 kDa subunit family.</text>
</comment>
<evidence type="ECO:0000256" key="1">
    <source>
        <dbReference type="RuleBase" id="RU361142"/>
    </source>
</evidence>
<protein>
    <recommendedName>
        <fullName evidence="1">Dolichyl-diphosphooligosaccharide--protein glycosyltransferase 48 kDa subunit</fullName>
        <shortName evidence="1">Oligosaccharyl transferase 48 kDa subunit</shortName>
    </recommendedName>
</protein>
<comment type="caution">
    <text evidence="3">The sequence shown here is derived from an EMBL/GenBank/DDBJ whole genome shotgun (WGS) entry which is preliminary data.</text>
</comment>
<dbReference type="AlphaFoldDB" id="A0AAV8PY64"/>
<name>A0AAV8PY64_ENSVE</name>
<comment type="subcellular location">
    <subcellularLocation>
        <location evidence="1">Endoplasmic reticulum membrane</location>
        <topology evidence="1">Single-pass type I membrane protein</topology>
    </subcellularLocation>
</comment>
<sequence>MAKLYPAPLSSIVVVLLASILYLPCDAFSADRLTDRRLLVLVDDLALRYSHSRFFSSLRSRGYELDFNLADYPSLALRRYGQYLYDGLILFSPSLQRFGGSLDLAAVLDFVGAGHDLILEADSSASDLMREIATDCGVDFDEAISETEGDHTSDGFIKSDVILGDKMIEGPVLFQGIGHSLNAANSLVLKVLAASPAAYSANPSANLSWPPSLTGSPISLVSIVQARNNARVLITGSIDMFSNRFLKSGAESWKLYQT</sequence>
<dbReference type="GO" id="GO:0008250">
    <property type="term" value="C:oligosaccharyltransferase complex"/>
    <property type="evidence" value="ECO:0007669"/>
    <property type="project" value="TreeGrafter"/>
</dbReference>
<dbReference type="PANTHER" id="PTHR10830:SF0">
    <property type="entry name" value="DOLICHYL-DIPHOSPHOOLIGOSACCHARIDE--PROTEIN GLYCOSYLTRANSFERASE 48 KDA SUBUNIT"/>
    <property type="match status" value="1"/>
</dbReference>
<keyword evidence="4" id="KW-1185">Reference proteome</keyword>
<accession>A0AAV8PY64</accession>